<dbReference type="Proteomes" id="UP001632038">
    <property type="component" value="Unassembled WGS sequence"/>
</dbReference>
<gene>
    <name evidence="2" type="ORF">CASFOL_012986</name>
</gene>
<feature type="signal peptide" evidence="1">
    <location>
        <begin position="1"/>
        <end position="19"/>
    </location>
</feature>
<evidence type="ECO:0000256" key="1">
    <source>
        <dbReference type="SAM" id="SignalP"/>
    </source>
</evidence>
<name>A0ABD3DIN7_9LAMI</name>
<organism evidence="2 3">
    <name type="scientific">Castilleja foliolosa</name>
    <dbReference type="NCBI Taxonomy" id="1961234"/>
    <lineage>
        <taxon>Eukaryota</taxon>
        <taxon>Viridiplantae</taxon>
        <taxon>Streptophyta</taxon>
        <taxon>Embryophyta</taxon>
        <taxon>Tracheophyta</taxon>
        <taxon>Spermatophyta</taxon>
        <taxon>Magnoliopsida</taxon>
        <taxon>eudicotyledons</taxon>
        <taxon>Gunneridae</taxon>
        <taxon>Pentapetalae</taxon>
        <taxon>asterids</taxon>
        <taxon>lamiids</taxon>
        <taxon>Lamiales</taxon>
        <taxon>Orobanchaceae</taxon>
        <taxon>Pedicularideae</taxon>
        <taxon>Castillejinae</taxon>
        <taxon>Castilleja</taxon>
    </lineage>
</organism>
<keyword evidence="1" id="KW-0732">Signal</keyword>
<proteinExistence type="predicted"/>
<sequence>MKMKVVMIMLLALIVSTHGSGSGTVSCFDNCMEFCGSDLKTPYCIGFCKGKCGHNGKDLNALAPSSNTIQEHRKIMGATK</sequence>
<protein>
    <submittedName>
        <fullName evidence="2">Uncharacterized protein</fullName>
    </submittedName>
</protein>
<dbReference type="PROSITE" id="PS51257">
    <property type="entry name" value="PROKAR_LIPOPROTEIN"/>
    <property type="match status" value="1"/>
</dbReference>
<keyword evidence="3" id="KW-1185">Reference proteome</keyword>
<accession>A0ABD3DIN7</accession>
<comment type="caution">
    <text evidence="2">The sequence shown here is derived from an EMBL/GenBank/DDBJ whole genome shotgun (WGS) entry which is preliminary data.</text>
</comment>
<evidence type="ECO:0000313" key="2">
    <source>
        <dbReference type="EMBL" id="KAL3642171.1"/>
    </source>
</evidence>
<reference evidence="3" key="1">
    <citation type="journal article" date="2024" name="IScience">
        <title>Strigolactones Initiate the Formation of Haustorium-like Structures in Castilleja.</title>
        <authorList>
            <person name="Buerger M."/>
            <person name="Peterson D."/>
            <person name="Chory J."/>
        </authorList>
    </citation>
    <scope>NUCLEOTIDE SEQUENCE [LARGE SCALE GENOMIC DNA]</scope>
</reference>
<feature type="chain" id="PRO_5044853796" evidence="1">
    <location>
        <begin position="20"/>
        <end position="80"/>
    </location>
</feature>
<dbReference type="EMBL" id="JAVIJP010000016">
    <property type="protein sequence ID" value="KAL3642171.1"/>
    <property type="molecule type" value="Genomic_DNA"/>
</dbReference>
<evidence type="ECO:0000313" key="3">
    <source>
        <dbReference type="Proteomes" id="UP001632038"/>
    </source>
</evidence>
<dbReference type="AlphaFoldDB" id="A0ABD3DIN7"/>